<feature type="region of interest" description="Disordered" evidence="1">
    <location>
        <begin position="71"/>
        <end position="99"/>
    </location>
</feature>
<dbReference type="EMBL" id="FTNO01000001">
    <property type="protein sequence ID" value="SIQ96833.1"/>
    <property type="molecule type" value="Genomic_DNA"/>
</dbReference>
<organism evidence="2 3">
    <name type="scientific">Haladaptatus litoreus</name>
    <dbReference type="NCBI Taxonomy" id="553468"/>
    <lineage>
        <taxon>Archaea</taxon>
        <taxon>Methanobacteriati</taxon>
        <taxon>Methanobacteriota</taxon>
        <taxon>Stenosarchaea group</taxon>
        <taxon>Halobacteria</taxon>
        <taxon>Halobacteriales</taxon>
        <taxon>Haladaptataceae</taxon>
        <taxon>Haladaptatus</taxon>
    </lineage>
</organism>
<dbReference type="RefSeq" id="WP_076428443.1">
    <property type="nucleotide sequence ID" value="NZ_FTNO01000001.1"/>
</dbReference>
<evidence type="ECO:0000256" key="1">
    <source>
        <dbReference type="SAM" id="MobiDB-lite"/>
    </source>
</evidence>
<feature type="compositionally biased region" description="Basic and acidic residues" evidence="1">
    <location>
        <begin position="90"/>
        <end position="99"/>
    </location>
</feature>
<accession>A0A1N6X3D9</accession>
<dbReference type="AlphaFoldDB" id="A0A1N6X3D9"/>
<protein>
    <submittedName>
        <fullName evidence="2">Uncharacterized protein</fullName>
    </submittedName>
</protein>
<dbReference type="OrthoDB" id="247443at2157"/>
<name>A0A1N6X3D9_9EURY</name>
<gene>
    <name evidence="2" type="ORF">SAMN05421858_0969</name>
</gene>
<proteinExistence type="predicted"/>
<evidence type="ECO:0000313" key="3">
    <source>
        <dbReference type="Proteomes" id="UP000186914"/>
    </source>
</evidence>
<dbReference type="Proteomes" id="UP000186914">
    <property type="component" value="Unassembled WGS sequence"/>
</dbReference>
<evidence type="ECO:0000313" key="2">
    <source>
        <dbReference type="EMBL" id="SIQ96833.1"/>
    </source>
</evidence>
<reference evidence="3" key="1">
    <citation type="submission" date="2017-01" db="EMBL/GenBank/DDBJ databases">
        <authorList>
            <person name="Varghese N."/>
            <person name="Submissions S."/>
        </authorList>
    </citation>
    <scope>NUCLEOTIDE SEQUENCE [LARGE SCALE GENOMIC DNA]</scope>
    <source>
        <strain evidence="3">CGMCC 1.7737</strain>
    </source>
</reference>
<keyword evidence="3" id="KW-1185">Reference proteome</keyword>
<sequence length="99" mass="11388">MSDELSPNDLREGMEIELNWSPKGPGSGGTVEGEVTRVWRPEDDVREFTVREERINWNVYTEYRKPPVERVEIGEKDSGDSDPEAQTVGRLERIVLRSQ</sequence>